<feature type="region of interest" description="Disordered" evidence="1">
    <location>
        <begin position="1"/>
        <end position="108"/>
    </location>
</feature>
<keyword evidence="3" id="KW-1185">Reference proteome</keyword>
<gene>
    <name evidence="2" type="ORF">F511_46801</name>
</gene>
<dbReference type="EMBL" id="KV146017">
    <property type="protein sequence ID" value="KZT76174.1"/>
    <property type="molecule type" value="Genomic_DNA"/>
</dbReference>
<evidence type="ECO:0000313" key="3">
    <source>
        <dbReference type="Proteomes" id="UP000250235"/>
    </source>
</evidence>
<name>A0A2Z6ZSL0_9LAMI</name>
<feature type="compositionally biased region" description="Basic and acidic residues" evidence="1">
    <location>
        <begin position="1"/>
        <end position="16"/>
    </location>
</feature>
<sequence length="108" mass="11628">MGKAELLKAKQEEARASGEVGPPKKTTKKRKAPSSAQGEAPHERNKKGASTSGTQREEPLEKSQTPTPPTSRSEEISDLPPIITIIEASSSGKGSERTPPFDPLRIPW</sequence>
<protein>
    <submittedName>
        <fullName evidence="2">Uncharacterized protein</fullName>
    </submittedName>
</protein>
<dbReference type="Proteomes" id="UP000250235">
    <property type="component" value="Unassembled WGS sequence"/>
</dbReference>
<dbReference type="AlphaFoldDB" id="A0A2Z6ZSL0"/>
<evidence type="ECO:0000313" key="2">
    <source>
        <dbReference type="EMBL" id="KZT76174.1"/>
    </source>
</evidence>
<accession>A0A2Z6ZSL0</accession>
<evidence type="ECO:0000256" key="1">
    <source>
        <dbReference type="SAM" id="MobiDB-lite"/>
    </source>
</evidence>
<proteinExistence type="predicted"/>
<organism evidence="2 3">
    <name type="scientific">Dorcoceras hygrometricum</name>
    <dbReference type="NCBI Taxonomy" id="472368"/>
    <lineage>
        <taxon>Eukaryota</taxon>
        <taxon>Viridiplantae</taxon>
        <taxon>Streptophyta</taxon>
        <taxon>Embryophyta</taxon>
        <taxon>Tracheophyta</taxon>
        <taxon>Spermatophyta</taxon>
        <taxon>Magnoliopsida</taxon>
        <taxon>eudicotyledons</taxon>
        <taxon>Gunneridae</taxon>
        <taxon>Pentapetalae</taxon>
        <taxon>asterids</taxon>
        <taxon>lamiids</taxon>
        <taxon>Lamiales</taxon>
        <taxon>Gesneriaceae</taxon>
        <taxon>Didymocarpoideae</taxon>
        <taxon>Trichosporeae</taxon>
        <taxon>Loxocarpinae</taxon>
        <taxon>Dorcoceras</taxon>
    </lineage>
</organism>
<reference evidence="2 3" key="1">
    <citation type="journal article" date="2015" name="Proc. Natl. Acad. Sci. U.S.A.">
        <title>The resurrection genome of Boea hygrometrica: A blueprint for survival of dehydration.</title>
        <authorList>
            <person name="Xiao L."/>
            <person name="Yang G."/>
            <person name="Zhang L."/>
            <person name="Yang X."/>
            <person name="Zhao S."/>
            <person name="Ji Z."/>
            <person name="Zhou Q."/>
            <person name="Hu M."/>
            <person name="Wang Y."/>
            <person name="Chen M."/>
            <person name="Xu Y."/>
            <person name="Jin H."/>
            <person name="Xiao X."/>
            <person name="Hu G."/>
            <person name="Bao F."/>
            <person name="Hu Y."/>
            <person name="Wan P."/>
            <person name="Li L."/>
            <person name="Deng X."/>
            <person name="Kuang T."/>
            <person name="Xiang C."/>
            <person name="Zhu J.K."/>
            <person name="Oliver M.J."/>
            <person name="He Y."/>
        </authorList>
    </citation>
    <scope>NUCLEOTIDE SEQUENCE [LARGE SCALE GENOMIC DNA]</scope>
    <source>
        <strain evidence="3">cv. XS01</strain>
    </source>
</reference>